<proteinExistence type="predicted"/>
<keyword evidence="3" id="KW-1185">Reference proteome</keyword>
<protein>
    <submittedName>
        <fullName evidence="2">Uncharacterized protein</fullName>
    </submittedName>
</protein>
<dbReference type="OrthoDB" id="6782267at2759"/>
<reference evidence="2" key="1">
    <citation type="submission" date="2019-08" db="EMBL/GenBank/DDBJ databases">
        <title>The genome of the North American firefly Photinus pyralis.</title>
        <authorList>
            <consortium name="Photinus pyralis genome working group"/>
            <person name="Fallon T.R."/>
            <person name="Sander Lower S.E."/>
            <person name="Weng J.-K."/>
        </authorList>
    </citation>
    <scope>NUCLEOTIDE SEQUENCE</scope>
    <source>
        <strain evidence="2">TRF0915ILg1</strain>
        <tissue evidence="2">Whole body</tissue>
    </source>
</reference>
<comment type="caution">
    <text evidence="2">The sequence shown here is derived from an EMBL/GenBank/DDBJ whole genome shotgun (WGS) entry which is preliminary data.</text>
</comment>
<name>A0A8K0GBC8_IGNLU</name>
<evidence type="ECO:0000313" key="3">
    <source>
        <dbReference type="Proteomes" id="UP000801492"/>
    </source>
</evidence>
<accession>A0A8K0GBC8</accession>
<dbReference type="EMBL" id="VTPC01008613">
    <property type="protein sequence ID" value="KAF2892651.1"/>
    <property type="molecule type" value="Genomic_DNA"/>
</dbReference>
<evidence type="ECO:0000256" key="1">
    <source>
        <dbReference type="SAM" id="MobiDB-lite"/>
    </source>
</evidence>
<organism evidence="2 3">
    <name type="scientific">Ignelater luminosus</name>
    <name type="common">Cucubano</name>
    <name type="synonym">Pyrophorus luminosus</name>
    <dbReference type="NCBI Taxonomy" id="2038154"/>
    <lineage>
        <taxon>Eukaryota</taxon>
        <taxon>Metazoa</taxon>
        <taxon>Ecdysozoa</taxon>
        <taxon>Arthropoda</taxon>
        <taxon>Hexapoda</taxon>
        <taxon>Insecta</taxon>
        <taxon>Pterygota</taxon>
        <taxon>Neoptera</taxon>
        <taxon>Endopterygota</taxon>
        <taxon>Coleoptera</taxon>
        <taxon>Polyphaga</taxon>
        <taxon>Elateriformia</taxon>
        <taxon>Elateroidea</taxon>
        <taxon>Elateridae</taxon>
        <taxon>Agrypninae</taxon>
        <taxon>Pyrophorini</taxon>
        <taxon>Ignelater</taxon>
    </lineage>
</organism>
<dbReference type="Proteomes" id="UP000801492">
    <property type="component" value="Unassembled WGS sequence"/>
</dbReference>
<gene>
    <name evidence="2" type="ORF">ILUMI_13521</name>
</gene>
<dbReference type="AlphaFoldDB" id="A0A8K0GBC8"/>
<feature type="compositionally biased region" description="Basic and acidic residues" evidence="1">
    <location>
        <begin position="138"/>
        <end position="158"/>
    </location>
</feature>
<evidence type="ECO:0000313" key="2">
    <source>
        <dbReference type="EMBL" id="KAF2892651.1"/>
    </source>
</evidence>
<sequence length="158" mass="17526">MLGYIVCKQVCSDIVALRKKNRGIRPNLTEEMMAEALQLLREVEHAENVIIVACANALGQVIPPMILFEGQKLKPLYFDGLPAESAVHMTPKDSITTKGKCMTINNICIGFRATGIYPFSKQAIPEEAFASSLPSDQSHIDNNHNVEARTRKNINETE</sequence>
<feature type="region of interest" description="Disordered" evidence="1">
    <location>
        <begin position="132"/>
        <end position="158"/>
    </location>
</feature>